<evidence type="ECO:0000313" key="1">
    <source>
        <dbReference type="EMBL" id="KRL96568.1"/>
    </source>
</evidence>
<comment type="caution">
    <text evidence="1">The sequence shown here is derived from an EMBL/GenBank/DDBJ whole genome shotgun (WGS) entry which is preliminary data.</text>
</comment>
<sequence length="65" mass="7183">MKDFDTLLGKIVKIVAINGKLFVGPVEGYETPEDSEDGQWWLDVDVDGFGLLTIAKSEIKSLEVI</sequence>
<gene>
    <name evidence="1" type="ORF">FC21_GL000652</name>
</gene>
<reference evidence="1 2" key="1">
    <citation type="journal article" date="2015" name="Genome Announc.">
        <title>Expanding the biotechnology potential of lactobacilli through comparative genomics of 213 strains and associated genera.</title>
        <authorList>
            <person name="Sun Z."/>
            <person name="Harris H.M."/>
            <person name="McCann A."/>
            <person name="Guo C."/>
            <person name="Argimon S."/>
            <person name="Zhang W."/>
            <person name="Yang X."/>
            <person name="Jeffery I.B."/>
            <person name="Cooney J.C."/>
            <person name="Kagawa T.F."/>
            <person name="Liu W."/>
            <person name="Song Y."/>
            <person name="Salvetti E."/>
            <person name="Wrobel A."/>
            <person name="Rasinkangas P."/>
            <person name="Parkhill J."/>
            <person name="Rea M.C."/>
            <person name="O'Sullivan O."/>
            <person name="Ritari J."/>
            <person name="Douillard F.P."/>
            <person name="Paul Ross R."/>
            <person name="Yang R."/>
            <person name="Briner A.E."/>
            <person name="Felis G.E."/>
            <person name="de Vos W.M."/>
            <person name="Barrangou R."/>
            <person name="Klaenhammer T.R."/>
            <person name="Caufield P.W."/>
            <person name="Cui Y."/>
            <person name="Zhang H."/>
            <person name="O'Toole P.W."/>
        </authorList>
    </citation>
    <scope>NUCLEOTIDE SEQUENCE [LARGE SCALE GENOMIC DNA]</scope>
    <source>
        <strain evidence="1 2">DSM 18793</strain>
    </source>
</reference>
<evidence type="ECO:0000313" key="2">
    <source>
        <dbReference type="Proteomes" id="UP000051084"/>
    </source>
</evidence>
<dbReference type="RefSeq" id="WP_054653802.1">
    <property type="nucleotide sequence ID" value="NZ_AZGC01000001.1"/>
</dbReference>
<dbReference type="STRING" id="417373.GCA_001570685_01484"/>
<dbReference type="EMBL" id="AZGC01000001">
    <property type="protein sequence ID" value="KRL96568.1"/>
    <property type="molecule type" value="Genomic_DNA"/>
</dbReference>
<dbReference type="Proteomes" id="UP000051084">
    <property type="component" value="Unassembled WGS sequence"/>
</dbReference>
<keyword evidence="2" id="KW-1185">Reference proteome</keyword>
<dbReference type="OrthoDB" id="2319166at2"/>
<protein>
    <submittedName>
        <fullName evidence="1">Uncharacterized protein</fullName>
    </submittedName>
</protein>
<name>A0A0R1UZU4_9LACO</name>
<organism evidence="1 2">
    <name type="scientific">Limosilactobacillus equigenerosi DSM 18793 = JCM 14505</name>
    <dbReference type="NCBI Taxonomy" id="1423742"/>
    <lineage>
        <taxon>Bacteria</taxon>
        <taxon>Bacillati</taxon>
        <taxon>Bacillota</taxon>
        <taxon>Bacilli</taxon>
        <taxon>Lactobacillales</taxon>
        <taxon>Lactobacillaceae</taxon>
        <taxon>Limosilactobacillus</taxon>
    </lineage>
</organism>
<dbReference type="AlphaFoldDB" id="A0A0R1UZU4"/>
<proteinExistence type="predicted"/>
<accession>A0A0R1UZU4</accession>
<dbReference type="PATRIC" id="fig|1423742.4.peg.680"/>